<feature type="region of interest" description="Disordered" evidence="1">
    <location>
        <begin position="832"/>
        <end position="853"/>
    </location>
</feature>
<dbReference type="Gene3D" id="3.30.200.20">
    <property type="entry name" value="Phosphorylase Kinase, domain 1"/>
    <property type="match status" value="1"/>
</dbReference>
<feature type="compositionally biased region" description="Polar residues" evidence="1">
    <location>
        <begin position="832"/>
        <end position="846"/>
    </location>
</feature>
<dbReference type="InterPro" id="IPR011009">
    <property type="entry name" value="Kinase-like_dom_sf"/>
</dbReference>
<dbReference type="SMART" id="SM00220">
    <property type="entry name" value="S_TKc"/>
    <property type="match status" value="1"/>
</dbReference>
<protein>
    <recommendedName>
        <fullName evidence="2">Protein kinase domain-containing protein</fullName>
    </recommendedName>
</protein>
<feature type="compositionally biased region" description="Low complexity" evidence="1">
    <location>
        <begin position="190"/>
        <end position="199"/>
    </location>
</feature>
<dbReference type="Gene3D" id="1.10.510.10">
    <property type="entry name" value="Transferase(Phosphotransferase) domain 1"/>
    <property type="match status" value="1"/>
</dbReference>
<feature type="region of interest" description="Disordered" evidence="1">
    <location>
        <begin position="333"/>
        <end position="353"/>
    </location>
</feature>
<dbReference type="PANTHER" id="PTHR44329:SF214">
    <property type="entry name" value="PROTEIN KINASE DOMAIN-CONTAINING PROTEIN"/>
    <property type="match status" value="1"/>
</dbReference>
<gene>
    <name evidence="3" type="ORF">CHLRE_09g388700v5</name>
</gene>
<feature type="compositionally biased region" description="Low complexity" evidence="1">
    <location>
        <begin position="761"/>
        <end position="779"/>
    </location>
</feature>
<name>A0A2K3DDM9_CHLRE</name>
<feature type="compositionally biased region" description="Low complexity" evidence="1">
    <location>
        <begin position="689"/>
        <end position="710"/>
    </location>
</feature>
<feature type="compositionally biased region" description="Low complexity" evidence="1">
    <location>
        <begin position="1591"/>
        <end position="1601"/>
    </location>
</feature>
<dbReference type="ExpressionAtlas" id="A0A2K3DDM9">
    <property type="expression patterns" value="baseline"/>
</dbReference>
<feature type="region of interest" description="Disordered" evidence="1">
    <location>
        <begin position="1957"/>
        <end position="2006"/>
    </location>
</feature>
<dbReference type="InterPro" id="IPR008271">
    <property type="entry name" value="Ser/Thr_kinase_AS"/>
</dbReference>
<feature type="region of interest" description="Disordered" evidence="1">
    <location>
        <begin position="1181"/>
        <end position="1200"/>
    </location>
</feature>
<dbReference type="PROSITE" id="PS00108">
    <property type="entry name" value="PROTEIN_KINASE_ST"/>
    <property type="match status" value="1"/>
</dbReference>
<feature type="region of interest" description="Disordered" evidence="1">
    <location>
        <begin position="678"/>
        <end position="728"/>
    </location>
</feature>
<feature type="compositionally biased region" description="Low complexity" evidence="1">
    <location>
        <begin position="719"/>
        <end position="728"/>
    </location>
</feature>
<feature type="compositionally biased region" description="Gly residues" evidence="1">
    <location>
        <begin position="1676"/>
        <end position="1696"/>
    </location>
</feature>
<feature type="compositionally biased region" description="Gly residues" evidence="1">
    <location>
        <begin position="1123"/>
        <end position="1140"/>
    </location>
</feature>
<accession>A0A2K3DDM9</accession>
<feature type="region of interest" description="Disordered" evidence="1">
    <location>
        <begin position="1799"/>
        <end position="1824"/>
    </location>
</feature>
<dbReference type="GO" id="GO:0005737">
    <property type="term" value="C:cytoplasm"/>
    <property type="evidence" value="ECO:0000318"/>
    <property type="project" value="GO_Central"/>
</dbReference>
<feature type="compositionally biased region" description="Basic residues" evidence="1">
    <location>
        <begin position="1050"/>
        <end position="1062"/>
    </location>
</feature>
<feature type="region of interest" description="Disordered" evidence="1">
    <location>
        <begin position="1044"/>
        <end position="1069"/>
    </location>
</feature>
<feature type="compositionally biased region" description="Polar residues" evidence="1">
    <location>
        <begin position="1186"/>
        <end position="1199"/>
    </location>
</feature>
<dbReference type="PANTHER" id="PTHR44329">
    <property type="entry name" value="SERINE/THREONINE-PROTEIN KINASE TNNI3K-RELATED"/>
    <property type="match status" value="1"/>
</dbReference>
<evidence type="ECO:0000313" key="3">
    <source>
        <dbReference type="EMBL" id="PNW78642.1"/>
    </source>
</evidence>
<dbReference type="SUPFAM" id="SSF56112">
    <property type="entry name" value="Protein kinase-like (PK-like)"/>
    <property type="match status" value="2"/>
</dbReference>
<feature type="region of interest" description="Disordered" evidence="1">
    <location>
        <begin position="1120"/>
        <end position="1172"/>
    </location>
</feature>
<dbReference type="InParanoid" id="A0A2K3DDM9"/>
<evidence type="ECO:0000256" key="1">
    <source>
        <dbReference type="SAM" id="MobiDB-lite"/>
    </source>
</evidence>
<proteinExistence type="predicted"/>
<feature type="region of interest" description="Disordered" evidence="1">
    <location>
        <begin position="583"/>
        <end position="608"/>
    </location>
</feature>
<evidence type="ECO:0000259" key="2">
    <source>
        <dbReference type="PROSITE" id="PS50011"/>
    </source>
</evidence>
<reference evidence="3 4" key="1">
    <citation type="journal article" date="2007" name="Science">
        <title>The Chlamydomonas genome reveals the evolution of key animal and plant functions.</title>
        <authorList>
            <person name="Merchant S.S."/>
            <person name="Prochnik S.E."/>
            <person name="Vallon O."/>
            <person name="Harris E.H."/>
            <person name="Karpowicz S.J."/>
            <person name="Witman G.B."/>
            <person name="Terry A."/>
            <person name="Salamov A."/>
            <person name="Fritz-Laylin L.K."/>
            <person name="Marechal-Drouard L."/>
            <person name="Marshall W.F."/>
            <person name="Qu L.H."/>
            <person name="Nelson D.R."/>
            <person name="Sanderfoot A.A."/>
            <person name="Spalding M.H."/>
            <person name="Kapitonov V.V."/>
            <person name="Ren Q."/>
            <person name="Ferris P."/>
            <person name="Lindquist E."/>
            <person name="Shapiro H."/>
            <person name="Lucas S.M."/>
            <person name="Grimwood J."/>
            <person name="Schmutz J."/>
            <person name="Cardol P."/>
            <person name="Cerutti H."/>
            <person name="Chanfreau G."/>
            <person name="Chen C.L."/>
            <person name="Cognat V."/>
            <person name="Croft M.T."/>
            <person name="Dent R."/>
            <person name="Dutcher S."/>
            <person name="Fernandez E."/>
            <person name="Fukuzawa H."/>
            <person name="Gonzalez-Ballester D."/>
            <person name="Gonzalez-Halphen D."/>
            <person name="Hallmann A."/>
            <person name="Hanikenne M."/>
            <person name="Hippler M."/>
            <person name="Inwood W."/>
            <person name="Jabbari K."/>
            <person name="Kalanon M."/>
            <person name="Kuras R."/>
            <person name="Lefebvre P.A."/>
            <person name="Lemaire S.D."/>
            <person name="Lobanov A.V."/>
            <person name="Lohr M."/>
            <person name="Manuell A."/>
            <person name="Meier I."/>
            <person name="Mets L."/>
            <person name="Mittag M."/>
            <person name="Mittelmeier T."/>
            <person name="Moroney J.V."/>
            <person name="Moseley J."/>
            <person name="Napoli C."/>
            <person name="Nedelcu A.M."/>
            <person name="Niyogi K."/>
            <person name="Novoselov S.V."/>
            <person name="Paulsen I.T."/>
            <person name="Pazour G."/>
            <person name="Purton S."/>
            <person name="Ral J.P."/>
            <person name="Riano-Pachon D.M."/>
            <person name="Riekhof W."/>
            <person name="Rymarquis L."/>
            <person name="Schroda M."/>
            <person name="Stern D."/>
            <person name="Umen J."/>
            <person name="Willows R."/>
            <person name="Wilson N."/>
            <person name="Zimmer S.L."/>
            <person name="Allmer J."/>
            <person name="Balk J."/>
            <person name="Bisova K."/>
            <person name="Chen C.J."/>
            <person name="Elias M."/>
            <person name="Gendler K."/>
            <person name="Hauser C."/>
            <person name="Lamb M.R."/>
            <person name="Ledford H."/>
            <person name="Long J.C."/>
            <person name="Minagawa J."/>
            <person name="Page M.D."/>
            <person name="Pan J."/>
            <person name="Pootakham W."/>
            <person name="Roje S."/>
            <person name="Rose A."/>
            <person name="Stahlberg E."/>
            <person name="Terauchi A.M."/>
            <person name="Yang P."/>
            <person name="Ball S."/>
            <person name="Bowler C."/>
            <person name="Dieckmann C.L."/>
            <person name="Gladyshev V.N."/>
            <person name="Green P."/>
            <person name="Jorgensen R."/>
            <person name="Mayfield S."/>
            <person name="Mueller-Roeber B."/>
            <person name="Rajamani S."/>
            <person name="Sayre R.T."/>
            <person name="Brokstein P."/>
            <person name="Dubchak I."/>
            <person name="Goodstein D."/>
            <person name="Hornick L."/>
            <person name="Huang Y.W."/>
            <person name="Jhaveri J."/>
            <person name="Luo Y."/>
            <person name="Martinez D."/>
            <person name="Ngau W.C."/>
            <person name="Otillar B."/>
            <person name="Poliakov A."/>
            <person name="Porter A."/>
            <person name="Szajkowski L."/>
            <person name="Werner G."/>
            <person name="Zhou K."/>
            <person name="Grigoriev I.V."/>
            <person name="Rokhsar D.S."/>
            <person name="Grossman A.R."/>
        </authorList>
    </citation>
    <scope>NUCLEOTIDE SEQUENCE [LARGE SCALE GENOMIC DNA]</scope>
    <source>
        <strain evidence="4">CC-503</strain>
    </source>
</reference>
<feature type="compositionally biased region" description="Gly residues" evidence="1">
    <location>
        <begin position="1801"/>
        <end position="1821"/>
    </location>
</feature>
<dbReference type="GeneID" id="5720034"/>
<feature type="compositionally biased region" description="Gly residues" evidence="1">
    <location>
        <begin position="1450"/>
        <end position="1466"/>
    </location>
</feature>
<dbReference type="InterPro" id="IPR051681">
    <property type="entry name" value="Ser/Thr_Kinases-Pseudokinases"/>
</dbReference>
<feature type="compositionally biased region" description="Low complexity" evidence="1">
    <location>
        <begin position="1163"/>
        <end position="1172"/>
    </location>
</feature>
<dbReference type="Proteomes" id="UP000006906">
    <property type="component" value="Chromosome 9"/>
</dbReference>
<feature type="region of interest" description="Disordered" evidence="1">
    <location>
        <begin position="1367"/>
        <end position="1425"/>
    </location>
</feature>
<dbReference type="InterPro" id="IPR000719">
    <property type="entry name" value="Prot_kinase_dom"/>
</dbReference>
<feature type="region of interest" description="Disordered" evidence="1">
    <location>
        <begin position="1440"/>
        <end position="1473"/>
    </location>
</feature>
<dbReference type="GO" id="GO:0007165">
    <property type="term" value="P:signal transduction"/>
    <property type="evidence" value="ECO:0000318"/>
    <property type="project" value="GO_Central"/>
</dbReference>
<feature type="compositionally biased region" description="Basic residues" evidence="1">
    <location>
        <begin position="1367"/>
        <end position="1377"/>
    </location>
</feature>
<keyword evidence="4" id="KW-1185">Reference proteome</keyword>
<dbReference type="KEGG" id="cre:CHLRE_09g388700v5"/>
<organism evidence="3 4">
    <name type="scientific">Chlamydomonas reinhardtii</name>
    <name type="common">Chlamydomonas smithii</name>
    <dbReference type="NCBI Taxonomy" id="3055"/>
    <lineage>
        <taxon>Eukaryota</taxon>
        <taxon>Viridiplantae</taxon>
        <taxon>Chlorophyta</taxon>
        <taxon>core chlorophytes</taxon>
        <taxon>Chlorophyceae</taxon>
        <taxon>CS clade</taxon>
        <taxon>Chlamydomonadales</taxon>
        <taxon>Chlamydomonadaceae</taxon>
        <taxon>Chlamydomonas</taxon>
    </lineage>
</organism>
<dbReference type="Pfam" id="PF00069">
    <property type="entry name" value="Pkinase"/>
    <property type="match status" value="1"/>
</dbReference>
<feature type="region of interest" description="Disordered" evidence="1">
    <location>
        <begin position="758"/>
        <end position="779"/>
    </location>
</feature>
<dbReference type="GO" id="GO:0004672">
    <property type="term" value="F:protein kinase activity"/>
    <property type="evidence" value="ECO:0000318"/>
    <property type="project" value="GO_Central"/>
</dbReference>
<feature type="compositionally biased region" description="Low complexity" evidence="1">
    <location>
        <begin position="1207"/>
        <end position="1221"/>
    </location>
</feature>
<feature type="compositionally biased region" description="Polar residues" evidence="1">
    <location>
        <begin position="1957"/>
        <end position="1971"/>
    </location>
</feature>
<feature type="compositionally biased region" description="Gly residues" evidence="1">
    <location>
        <begin position="1640"/>
        <end position="1668"/>
    </location>
</feature>
<feature type="region of interest" description="Disordered" evidence="1">
    <location>
        <begin position="134"/>
        <end position="157"/>
    </location>
</feature>
<feature type="domain" description="Protein kinase" evidence="2">
    <location>
        <begin position="1922"/>
        <end position="2276"/>
    </location>
</feature>
<dbReference type="STRING" id="3055.A0A2K3DDM9"/>
<dbReference type="EMBL" id="CM008970">
    <property type="protein sequence ID" value="PNW78642.1"/>
    <property type="molecule type" value="Genomic_DNA"/>
</dbReference>
<feature type="compositionally biased region" description="Gly residues" evidence="1">
    <location>
        <begin position="340"/>
        <end position="353"/>
    </location>
</feature>
<feature type="compositionally biased region" description="Polar residues" evidence="1">
    <location>
        <begin position="1230"/>
        <end position="1241"/>
    </location>
</feature>
<dbReference type="GO" id="GO:0005524">
    <property type="term" value="F:ATP binding"/>
    <property type="evidence" value="ECO:0007669"/>
    <property type="project" value="InterPro"/>
</dbReference>
<feature type="compositionally biased region" description="Basic and acidic residues" evidence="1">
    <location>
        <begin position="200"/>
        <end position="221"/>
    </location>
</feature>
<feature type="compositionally biased region" description="Gly residues" evidence="1">
    <location>
        <begin position="497"/>
        <end position="508"/>
    </location>
</feature>
<feature type="region of interest" description="Disordered" evidence="1">
    <location>
        <begin position="485"/>
        <end position="510"/>
    </location>
</feature>
<dbReference type="Gramene" id="PNW78642">
    <property type="protein sequence ID" value="PNW78642"/>
    <property type="gene ID" value="CHLRE_09g388700v5"/>
</dbReference>
<feature type="compositionally biased region" description="Polar residues" evidence="1">
    <location>
        <begin position="1989"/>
        <end position="2003"/>
    </location>
</feature>
<dbReference type="OrthoDB" id="4062651at2759"/>
<feature type="region of interest" description="Disordered" evidence="1">
    <location>
        <begin position="1003"/>
        <end position="1026"/>
    </location>
</feature>
<evidence type="ECO:0000313" key="4">
    <source>
        <dbReference type="Proteomes" id="UP000006906"/>
    </source>
</evidence>
<dbReference type="RefSeq" id="XP_042921034.1">
    <property type="nucleotide sequence ID" value="XM_043065479.1"/>
</dbReference>
<sequence>MGCLQSRPAGPAAEQDAAIPVAAAEQTLPPPRRGTASLSLDLDNAAGIMAHAPPGRRSGQLDSQTVLTLRSVRDLQMFDHNSHVDTENVIIARDSHSVAGTSRSRVLSGLRGVGQPSRTSFQLDLQPAHVNHAAAAAAGSGPSGMGYSRPSGPSDSAANMTSMAALASGAAAATSARIYSPGAGAATAAAHAAGNGRAGTDAEEHDRRSAGHGADDFDRQPESGYGFMADDLVDGGDSGGSGSGAMADGSENADGEVDAPAARAFYPQGHMSNAADVAAALPAQPPLPPRCFVPLPPPVRFAVGAGAGNTAAATAAAAAAAATAAAGVYNTGGSETPGGDTPGGGGGGGGGGGFTRRATLVRGLTRDSFVLYATGGGTVASGGYMMRTTVGREEQLQAQTSWPPFQMGNPLQVQVGDLLGRGGCGSVWSGTWRGRPVAIKVVQQVVLVPTGAAAAAAAAAAGAAAGVHGQGAVVPRTAGVVVGGGGGPMPRPSLEARGGGGGGGGGGREAAIQPAIVSGTLLPAVPNLPPFIDYFASGTNAVFTAVGSSGLHAGASSGSNSAFDGKSPKYGQPLHAHQLSAVVEGEPGSPDSGDTDDDGGGRPAALRPPHLADAHASVKRLRHPNVLRTYAYASVSTAPQLGGVLPARHEHHVLLELCEAGSLRSWLDVKLRASEAAERTRQASEMQQHRGQAQAAQQGQQQGHGSQQAAPPHVRPMQPGAHAAQWPASAAAATAGGLPPAELSAVSLAATHAGAGHTPLPAAASSPPAAPAPAAGQGASAVSSGAVDVAAAAAAAVAALSRAHVHILTGVAPPPLASGTSPHVTFSRATSTAALSRTNTSNTLATASPPLPLPHGKPLADLLRAVLLPGRSASTADTGRSGAGAAARSMFSGPAGSAPGAAACSDVVGSRCFVPGDGEEHSCVNAPPIRFASQQEEAMRIAAAAEAAKVAVWPAVAGPGSDTDTATPFTPSAAATAAAAAAAANSATSTALAARPATATALAGATSPGTPCMSQEGSVAAGGGSSTIGQVSGQTVAAAAAAAASAATAGRHHHQHHPHHAAAPRGVAASDSFATTGACGSVGTGMATDGILAHDSALFRELSALLANATATATATASNLASAGGGAGGSSTTGGGGAGGSSTADGGAGRKLERQMQRQTSEAGTTADNTADDTAGTAAAALEGASSSVRSPDPSTTEALQMAANSGTMAAGSSGMPAGSSTLAPPATISLGTSSTLLPGRVTQPSRLSARRMREQLAAAWATDDSMTGGSSNYGPGGYDGAGSRLPVVDELPSDRLTAVESRGSGRVTAAALAAGSCGLHGGPGSWAPTPPDLPADLQALLPQEQQSAAALLATVTTLIQDHHHHYHNHHPHHYHHQEHAHAPEQQHPQHPSQQLSTEGLEMAAPSHLPASGGTDGGTNTPRVLPASLPTVAAWVASSEANTSTAAGPPSGGAGGGGTGGGGGGTSASPKQPTPFAVVAKEAAQASMAVESGHGVPGAKRVAASLPLPRVRPETAITLASFAAPFTTAASCALELADQPPTKPPAVSELGAAFATAYTDDGAAKSPHLHHHGLGHQHSDRQGRRRGGHSQNQQQLLQPHPHAQPRRQRSAVNSGAGGGAGADTDTGLEQEDRGPSAVGSGAGGGAASRVGSGPGGGAASRVGSGPGGAAASTMGSGPGGGGTASRMGSGPGGVGTTVGHVSMTPSDFGGGTSKYSHGPGLLAAAAAADALAATQQHFVILDDMDDDDISYGAGTPAGGGDTSYNRGLLDGPFDSSSALNAAAAAFAAKAAGFRQQAMAHGNGGAGGSRLAGGGSGGGDGSTGRLRRVGTLYGDMMRGPLKMLEEGSAEGRMSSSIDPGTGTNTGTGMGHGTGSWMAPWAAGFSRRSSSRTHGGLSLPPVPTMSPGAGALDMMTTLSPAGTEKLQAIVTAGAPGGAAGAPAASPASALTEVAAAQSARGSSISAGTTTDTSARLDVPKPAAPAAAPAATQESSKLQPPTQPAAQGTVAKLEPFGLVTKALGRRARGMVASILKAANEAAADGAISSPFSPAAAGILAWESTAAGGAAAAGAASGAGGLASGAGGVNVPQAGSNYAPMQPEQLRHLCEVLECLAEVASGLAYLHAVGMVHGDIKSGNVLLKRDPRTARGFVLKLADFGFSRVLEHGSHTYLSRPSGTLAYLSPELLTSHRQSSAADVYAFGLLVWETVTTQPLFRGLATAQLLYAKTHHQDWLHLKWPDWTPFEVRCLARRCTEYAPAARVTAVQALAAIEDMRQRFSQDLLALEQPQQQQQPGGPTAQTTA</sequence>
<feature type="region of interest" description="Disordered" evidence="1">
    <location>
        <begin position="190"/>
        <end position="255"/>
    </location>
</feature>
<dbReference type="PROSITE" id="PS50011">
    <property type="entry name" value="PROTEIN_KINASE_DOM"/>
    <property type="match status" value="1"/>
</dbReference>
<feature type="region of interest" description="Disordered" evidence="1">
    <location>
        <begin position="1207"/>
        <end position="1241"/>
    </location>
</feature>
<feature type="region of interest" description="Disordered" evidence="1">
    <location>
        <begin position="1562"/>
        <end position="1705"/>
    </location>
</feature>